<evidence type="ECO:0000313" key="2">
    <source>
        <dbReference type="EMBL" id="RMZ71059.1"/>
    </source>
</evidence>
<reference evidence="2 3" key="1">
    <citation type="journal article" date="2014" name="PLoS ONE">
        <title>De novo Genome Assembly of the Fungal Plant Pathogen Pyrenophora semeniperda.</title>
        <authorList>
            <person name="Soliai M.M."/>
            <person name="Meyer S.E."/>
            <person name="Udall J.A."/>
            <person name="Elzinga D.E."/>
            <person name="Hermansen R.A."/>
            <person name="Bodily P.M."/>
            <person name="Hart A.A."/>
            <person name="Coleman C.E."/>
        </authorList>
    </citation>
    <scope>NUCLEOTIDE SEQUENCE [LARGE SCALE GENOMIC DNA]</scope>
    <source>
        <strain evidence="2 3">CCB06</strain>
        <tissue evidence="2">Mycelium</tissue>
    </source>
</reference>
<protein>
    <submittedName>
        <fullName evidence="2">Fructose-26-bisphosphatase</fullName>
    </submittedName>
</protein>
<feature type="compositionally biased region" description="Polar residues" evidence="1">
    <location>
        <begin position="66"/>
        <end position="75"/>
    </location>
</feature>
<dbReference type="OrthoDB" id="5372011at2759"/>
<sequence length="141" mass="15224">MTPPPSSLPNQSDQQQQQLNNIHPTTNPTTTAPWTETSTATSASASASASANTPPRSTPRIMARYDTSTPSSQPFDETRRGLQARGKNYNMAGASSTKGGKDVGSVGHAKQYEERQKRDEAVAVLESEEMIMWIAASRNEV</sequence>
<proteinExistence type="predicted"/>
<keyword evidence="3" id="KW-1185">Reference proteome</keyword>
<organism evidence="2 3">
    <name type="scientific">Pyrenophora seminiperda CCB06</name>
    <dbReference type="NCBI Taxonomy" id="1302712"/>
    <lineage>
        <taxon>Eukaryota</taxon>
        <taxon>Fungi</taxon>
        <taxon>Dikarya</taxon>
        <taxon>Ascomycota</taxon>
        <taxon>Pezizomycotina</taxon>
        <taxon>Dothideomycetes</taxon>
        <taxon>Pleosporomycetidae</taxon>
        <taxon>Pleosporales</taxon>
        <taxon>Pleosporineae</taxon>
        <taxon>Pleosporaceae</taxon>
        <taxon>Pyrenophora</taxon>
    </lineage>
</organism>
<evidence type="ECO:0000256" key="1">
    <source>
        <dbReference type="SAM" id="MobiDB-lite"/>
    </source>
</evidence>
<dbReference type="EMBL" id="KE747826">
    <property type="protein sequence ID" value="RMZ71059.1"/>
    <property type="molecule type" value="Genomic_DNA"/>
</dbReference>
<evidence type="ECO:0000313" key="3">
    <source>
        <dbReference type="Proteomes" id="UP000265663"/>
    </source>
</evidence>
<accession>A0A3M7M9K0</accession>
<feature type="compositionally biased region" description="Low complexity" evidence="1">
    <location>
        <begin position="8"/>
        <end position="59"/>
    </location>
</feature>
<name>A0A3M7M9K0_9PLEO</name>
<dbReference type="Proteomes" id="UP000265663">
    <property type="component" value="Unassembled WGS sequence"/>
</dbReference>
<dbReference type="AlphaFoldDB" id="A0A3M7M9K0"/>
<feature type="region of interest" description="Disordered" evidence="1">
    <location>
        <begin position="1"/>
        <end position="118"/>
    </location>
</feature>
<gene>
    <name evidence="2" type="ORF">GMOD_00005556</name>
</gene>